<dbReference type="InterPro" id="IPR050301">
    <property type="entry name" value="NTE"/>
</dbReference>
<keyword evidence="3 4" id="KW-0443">Lipid metabolism</keyword>
<evidence type="ECO:0000313" key="7">
    <source>
        <dbReference type="EMBL" id="TDW97300.1"/>
    </source>
</evidence>
<dbReference type="SUPFAM" id="SSF52151">
    <property type="entry name" value="FabD/lysophospholipase-like"/>
    <property type="match status" value="1"/>
</dbReference>
<dbReference type="Gene3D" id="3.40.1090.10">
    <property type="entry name" value="Cytosolic phospholipase A2 catalytic domain"/>
    <property type="match status" value="2"/>
</dbReference>
<dbReference type="PANTHER" id="PTHR14226">
    <property type="entry name" value="NEUROPATHY TARGET ESTERASE/SWISS CHEESE D.MELANOGASTER"/>
    <property type="match status" value="1"/>
</dbReference>
<dbReference type="Gene3D" id="3.10.20.310">
    <property type="entry name" value="membrane protein fhac"/>
    <property type="match status" value="1"/>
</dbReference>
<dbReference type="GO" id="GO:0016787">
    <property type="term" value="F:hydrolase activity"/>
    <property type="evidence" value="ECO:0007669"/>
    <property type="project" value="UniProtKB-UniRule"/>
</dbReference>
<feature type="active site" description="Proton acceptor" evidence="4">
    <location>
        <position position="206"/>
    </location>
</feature>
<organism evidence="7 8">
    <name type="scientific">Dinghuibacter silviterrae</name>
    <dbReference type="NCBI Taxonomy" id="1539049"/>
    <lineage>
        <taxon>Bacteria</taxon>
        <taxon>Pseudomonadati</taxon>
        <taxon>Bacteroidota</taxon>
        <taxon>Chitinophagia</taxon>
        <taxon>Chitinophagales</taxon>
        <taxon>Chitinophagaceae</taxon>
        <taxon>Dinghuibacter</taxon>
    </lineage>
</organism>
<evidence type="ECO:0000256" key="4">
    <source>
        <dbReference type="PROSITE-ProRule" id="PRU01161"/>
    </source>
</evidence>
<evidence type="ECO:0000256" key="1">
    <source>
        <dbReference type="ARBA" id="ARBA00022801"/>
    </source>
</evidence>
<evidence type="ECO:0000256" key="3">
    <source>
        <dbReference type="ARBA" id="ARBA00023098"/>
    </source>
</evidence>
<keyword evidence="5" id="KW-0732">Signal</keyword>
<sequence length="743" mass="82857">MMHLRLVVLFLCCVSFLGAAAQTRPPVGVTLSGGGAKGLAHIGILKAIDSAGLKVDAITGTSMGSIIGGLYAAGYSADTLEKITRAIDWASLLSNQTNLTSLKMEEKDEYGKYALELPWSNHGFRLPTGLLEAEELWLKFSELFYPVYQTKDFTKLSIPFKCIATNISDGSIVVLDKGELVKAIRSSMAIPTVFTAVRIDSVMLVDGGVVRNFPVQEVRDMGAKIVIGSSVANGLLPTKKINNVLQVLLQIAFFKEAEDNKHQQSLTDLYIYHPMLGYSAASFGRANEIIQQGVEKGREYYPAIKRLKDSLDALYGPEPAPQNRLPLVDSVQVSDIQIRGLVKTDSTFFVDMLGYKGPRKYTARQVTLMARRVYGTRYYGKVMYYLEPRPDSTALLVFEVSENPTTEAKVALSYNIFSGANLIADLTTRNYFTKHSRSLVTLSIGQTFRIKGQHLQYFGTHNQTALIATFEDEAPEYNTYTNFDQDGIYRNLYAVGDLRIQRSVNRIVALGLGTRFENSVFRPVLTSPLVLKGADNFFTSYPYFQVNTLDRWNYPRSGSKVNAEYDLTYGQSPDFEITDNGVRVNTDSLNKNAADYTRFLLDATQYISLHRKSTLFWQTQTAVNFRYQVNRVNDFMVGGLTPQFHNQVTFAGYDEGMVYTSSISSLLLGFRYEALPQIYLTARENVGVYNYLNVKDQLVSPSFLSGSSLSAGYDSPIGPIEFSLMYGDQSRKVLGYVNLGINF</sequence>
<reference evidence="7 8" key="1">
    <citation type="submission" date="2019-03" db="EMBL/GenBank/DDBJ databases">
        <title>Genomic Encyclopedia of Type Strains, Phase IV (KMG-IV): sequencing the most valuable type-strain genomes for metagenomic binning, comparative biology and taxonomic classification.</title>
        <authorList>
            <person name="Goeker M."/>
        </authorList>
    </citation>
    <scope>NUCLEOTIDE SEQUENCE [LARGE SCALE GENOMIC DNA]</scope>
    <source>
        <strain evidence="7 8">DSM 100059</strain>
    </source>
</reference>
<keyword evidence="1 4" id="KW-0378">Hydrolase</keyword>
<accession>A0A4R8DJW8</accession>
<dbReference type="AlphaFoldDB" id="A0A4R8DJW8"/>
<dbReference type="PROSITE" id="PS51635">
    <property type="entry name" value="PNPLA"/>
    <property type="match status" value="1"/>
</dbReference>
<evidence type="ECO:0000256" key="5">
    <source>
        <dbReference type="SAM" id="SignalP"/>
    </source>
</evidence>
<feature type="short sequence motif" description="GXGXXG" evidence="4">
    <location>
        <begin position="33"/>
        <end position="38"/>
    </location>
</feature>
<dbReference type="EMBL" id="SODV01000002">
    <property type="protein sequence ID" value="TDW97300.1"/>
    <property type="molecule type" value="Genomic_DNA"/>
</dbReference>
<comment type="caution">
    <text evidence="7">The sequence shown here is derived from an EMBL/GenBank/DDBJ whole genome shotgun (WGS) entry which is preliminary data.</text>
</comment>
<gene>
    <name evidence="7" type="ORF">EDB95_5147</name>
</gene>
<dbReference type="PANTHER" id="PTHR14226:SF76">
    <property type="entry name" value="NTE FAMILY PROTEIN RSSA"/>
    <property type="match status" value="1"/>
</dbReference>
<evidence type="ECO:0000259" key="6">
    <source>
        <dbReference type="PROSITE" id="PS51635"/>
    </source>
</evidence>
<dbReference type="Pfam" id="PF19143">
    <property type="entry name" value="Omp85_2"/>
    <property type="match status" value="1"/>
</dbReference>
<dbReference type="Proteomes" id="UP000294498">
    <property type="component" value="Unassembled WGS sequence"/>
</dbReference>
<dbReference type="InterPro" id="IPR016035">
    <property type="entry name" value="Acyl_Trfase/lysoPLipase"/>
</dbReference>
<feature type="active site" description="Nucleophile" evidence="4">
    <location>
        <position position="62"/>
    </location>
</feature>
<dbReference type="GO" id="GO:0016042">
    <property type="term" value="P:lipid catabolic process"/>
    <property type="evidence" value="ECO:0007669"/>
    <property type="project" value="UniProtKB-UniRule"/>
</dbReference>
<feature type="signal peptide" evidence="5">
    <location>
        <begin position="1"/>
        <end position="21"/>
    </location>
</feature>
<dbReference type="InterPro" id="IPR002641">
    <property type="entry name" value="PNPLA_dom"/>
</dbReference>
<proteinExistence type="predicted"/>
<keyword evidence="2 4" id="KW-0442">Lipid degradation</keyword>
<feature type="domain" description="PNPLA" evidence="6">
    <location>
        <begin position="29"/>
        <end position="219"/>
    </location>
</feature>
<dbReference type="OrthoDB" id="9770965at2"/>
<evidence type="ECO:0000256" key="2">
    <source>
        <dbReference type="ARBA" id="ARBA00022963"/>
    </source>
</evidence>
<dbReference type="CDD" id="cd07205">
    <property type="entry name" value="Pat_PNPLA6_PNPLA7_NTE1_like"/>
    <property type="match status" value="1"/>
</dbReference>
<dbReference type="Pfam" id="PF01734">
    <property type="entry name" value="Patatin"/>
    <property type="match status" value="1"/>
</dbReference>
<evidence type="ECO:0000313" key="8">
    <source>
        <dbReference type="Proteomes" id="UP000294498"/>
    </source>
</evidence>
<name>A0A4R8DJW8_9BACT</name>
<dbReference type="RefSeq" id="WP_133999295.1">
    <property type="nucleotide sequence ID" value="NZ_SODV01000002.1"/>
</dbReference>
<dbReference type="InterPro" id="IPR043864">
    <property type="entry name" value="Omp85-like_dom"/>
</dbReference>
<feature type="short sequence motif" description="GXSXG" evidence="4">
    <location>
        <begin position="60"/>
        <end position="64"/>
    </location>
</feature>
<feature type="short sequence motif" description="DGA/G" evidence="4">
    <location>
        <begin position="206"/>
        <end position="208"/>
    </location>
</feature>
<keyword evidence="8" id="KW-1185">Reference proteome</keyword>
<protein>
    <submittedName>
        <fullName evidence="7">NTE family protein</fullName>
    </submittedName>
</protein>
<feature type="chain" id="PRO_5020327492" evidence="5">
    <location>
        <begin position="22"/>
        <end position="743"/>
    </location>
</feature>